<dbReference type="PANTHER" id="PTHR11361">
    <property type="entry name" value="DNA MISMATCH REPAIR PROTEIN MUTS FAMILY MEMBER"/>
    <property type="match status" value="1"/>
</dbReference>
<protein>
    <submittedName>
        <fullName evidence="8">DNA mismatch repair protein MutS</fullName>
    </submittedName>
</protein>
<dbReference type="NCBIfam" id="NF003810">
    <property type="entry name" value="PRK05399.1"/>
    <property type="match status" value="1"/>
</dbReference>
<name>A0A3B0RJT7_9ZZZZ</name>
<evidence type="ECO:0000256" key="2">
    <source>
        <dbReference type="ARBA" id="ARBA00022763"/>
    </source>
</evidence>
<dbReference type="InterPro" id="IPR007860">
    <property type="entry name" value="DNA_mmatch_repair_MutS_con_dom"/>
</dbReference>
<accession>A0A3B0RJT7</accession>
<feature type="non-terminal residue" evidence="8">
    <location>
        <position position="547"/>
    </location>
</feature>
<dbReference type="InterPro" id="IPR045076">
    <property type="entry name" value="MutS"/>
</dbReference>
<dbReference type="Gene3D" id="1.10.1420.10">
    <property type="match status" value="2"/>
</dbReference>
<dbReference type="InterPro" id="IPR007696">
    <property type="entry name" value="DNA_mismatch_repair_MutS_core"/>
</dbReference>
<dbReference type="InterPro" id="IPR036678">
    <property type="entry name" value="MutS_con_dom_sf"/>
</dbReference>
<dbReference type="Gene3D" id="3.30.420.110">
    <property type="entry name" value="MutS, connector domain"/>
    <property type="match status" value="1"/>
</dbReference>
<evidence type="ECO:0000256" key="4">
    <source>
        <dbReference type="ARBA" id="ARBA00023125"/>
    </source>
</evidence>
<dbReference type="Gene3D" id="3.40.1170.10">
    <property type="entry name" value="DNA repair protein MutS, domain I"/>
    <property type="match status" value="1"/>
</dbReference>
<dbReference type="AlphaFoldDB" id="A0A3B0RJT7"/>
<dbReference type="GO" id="GO:0140664">
    <property type="term" value="F:ATP-dependent DNA damage sensor activity"/>
    <property type="evidence" value="ECO:0007669"/>
    <property type="project" value="InterPro"/>
</dbReference>
<dbReference type="Pfam" id="PF05192">
    <property type="entry name" value="MutS_III"/>
    <property type="match status" value="1"/>
</dbReference>
<dbReference type="SMART" id="SM00533">
    <property type="entry name" value="MUTSd"/>
    <property type="match status" value="1"/>
</dbReference>
<evidence type="ECO:0000256" key="1">
    <source>
        <dbReference type="ARBA" id="ARBA00022741"/>
    </source>
</evidence>
<dbReference type="GO" id="GO:0030983">
    <property type="term" value="F:mismatched DNA binding"/>
    <property type="evidence" value="ECO:0007669"/>
    <property type="project" value="InterPro"/>
</dbReference>
<dbReference type="SUPFAM" id="SSF55271">
    <property type="entry name" value="DNA repair protein MutS, domain I"/>
    <property type="match status" value="1"/>
</dbReference>
<dbReference type="Pfam" id="PF01624">
    <property type="entry name" value="MutS_I"/>
    <property type="match status" value="1"/>
</dbReference>
<keyword evidence="2" id="KW-0227">DNA damage</keyword>
<keyword evidence="3" id="KW-0067">ATP-binding</keyword>
<evidence type="ECO:0000256" key="6">
    <source>
        <dbReference type="SAM" id="MobiDB-lite"/>
    </source>
</evidence>
<keyword evidence="4" id="KW-0238">DNA-binding</keyword>
<dbReference type="Pfam" id="PF05188">
    <property type="entry name" value="MutS_II"/>
    <property type="match status" value="1"/>
</dbReference>
<dbReference type="GO" id="GO:0005524">
    <property type="term" value="F:ATP binding"/>
    <property type="evidence" value="ECO:0007669"/>
    <property type="project" value="UniProtKB-KW"/>
</dbReference>
<dbReference type="InterPro" id="IPR036187">
    <property type="entry name" value="DNA_mismatch_repair_MutS_sf"/>
</dbReference>
<feature type="region of interest" description="Disordered" evidence="6">
    <location>
        <begin position="1"/>
        <end position="20"/>
    </location>
</feature>
<dbReference type="PANTHER" id="PTHR11361:SF34">
    <property type="entry name" value="DNA MISMATCH REPAIR PROTEIN MSH1, MITOCHONDRIAL"/>
    <property type="match status" value="1"/>
</dbReference>
<sequence>MATQTQQKPEKKKKVAGKTAPKVTPMMEQYFALKEKAGDCLLFYRMGDFFELFYEDAKLASAALDIALTSRGKNAGDAIPMCGVPAHSAESYLAKLIRAGFKVAIAEQTETPEEAKARGGYKALVARDIVRFVTAGTLTEDSLLDARADNMLVAVSQVQGQIGLACADISTGGFELTTVAPEELSAELARIGPSEVICPPALLSQIEGRHKGITTQRSKADFDSSKAEARLKKLFGNDGQYGLGQFSRAEIATAGGLISYVDHVSQGETPYLHSPVQRKTPDFLMIDGPTRASLEIEQTLAGERDGSLLACIDRTVTAAGARLLSRDIAAPLHDLEKTGLRLGLVQWFHDEPAARGDVRDALKALPDIGRALGRVSAGRGSPRDLGQIRDGLSGARLLRERLALALALPELMQQILPLLDGHAALVDLLERALVETPPTEMSGGGYIAAGFDSALDELRSAGSDGRKAIATLEAGYRETTGINTLKIKHNAVLGYFVEVPSRHGDALMSENSGFAHRQTLAGVVRFNSTELHEEAMRVTQAGAHALA</sequence>
<gene>
    <name evidence="8" type="ORF">MNBD_ALPHA04-1785</name>
</gene>
<dbReference type="GO" id="GO:0005829">
    <property type="term" value="C:cytosol"/>
    <property type="evidence" value="ECO:0007669"/>
    <property type="project" value="TreeGrafter"/>
</dbReference>
<organism evidence="8">
    <name type="scientific">hydrothermal vent metagenome</name>
    <dbReference type="NCBI Taxonomy" id="652676"/>
    <lineage>
        <taxon>unclassified sequences</taxon>
        <taxon>metagenomes</taxon>
        <taxon>ecological metagenomes</taxon>
    </lineage>
</organism>
<dbReference type="FunFam" id="3.40.1170.10:FF:000001">
    <property type="entry name" value="DNA mismatch repair protein MutS"/>
    <property type="match status" value="1"/>
</dbReference>
<dbReference type="SUPFAM" id="SSF53150">
    <property type="entry name" value="DNA repair protein MutS, domain II"/>
    <property type="match status" value="1"/>
</dbReference>
<evidence type="ECO:0000256" key="5">
    <source>
        <dbReference type="ARBA" id="ARBA00023204"/>
    </source>
</evidence>
<dbReference type="EMBL" id="UOEF01000066">
    <property type="protein sequence ID" value="VAV89056.1"/>
    <property type="molecule type" value="Genomic_DNA"/>
</dbReference>
<evidence type="ECO:0000259" key="7">
    <source>
        <dbReference type="SMART" id="SM00533"/>
    </source>
</evidence>
<evidence type="ECO:0000313" key="8">
    <source>
        <dbReference type="EMBL" id="VAV89056.1"/>
    </source>
</evidence>
<dbReference type="InterPro" id="IPR016151">
    <property type="entry name" value="DNA_mismatch_repair_MutS_N"/>
</dbReference>
<keyword evidence="1" id="KW-0547">Nucleotide-binding</keyword>
<dbReference type="GO" id="GO:0006298">
    <property type="term" value="P:mismatch repair"/>
    <property type="evidence" value="ECO:0007669"/>
    <property type="project" value="InterPro"/>
</dbReference>
<feature type="domain" description="DNA mismatch repair protein MutS core" evidence="7">
    <location>
        <begin position="303"/>
        <end position="547"/>
    </location>
</feature>
<dbReference type="InterPro" id="IPR007695">
    <property type="entry name" value="DNA_mismatch_repair_MutS-lik_N"/>
</dbReference>
<proteinExistence type="predicted"/>
<keyword evidence="5" id="KW-0234">DNA repair</keyword>
<evidence type="ECO:0000256" key="3">
    <source>
        <dbReference type="ARBA" id="ARBA00022840"/>
    </source>
</evidence>
<dbReference type="SUPFAM" id="SSF48334">
    <property type="entry name" value="DNA repair protein MutS, domain III"/>
    <property type="match status" value="1"/>
</dbReference>
<reference evidence="8" key="1">
    <citation type="submission" date="2018-06" db="EMBL/GenBank/DDBJ databases">
        <authorList>
            <person name="Zhirakovskaya E."/>
        </authorList>
    </citation>
    <scope>NUCLEOTIDE SEQUENCE</scope>
</reference>